<dbReference type="InterPro" id="IPR038389">
    <property type="entry name" value="PSMG2_sf"/>
</dbReference>
<accession>A0A2T9ZCA5</accession>
<dbReference type="GO" id="GO:0043248">
    <property type="term" value="P:proteasome assembly"/>
    <property type="evidence" value="ECO:0007669"/>
    <property type="project" value="TreeGrafter"/>
</dbReference>
<dbReference type="Pfam" id="PF09754">
    <property type="entry name" value="PAC2"/>
    <property type="match status" value="1"/>
</dbReference>
<keyword evidence="5" id="KW-1185">Reference proteome</keyword>
<dbReference type="EMBL" id="MBFS01000554">
    <property type="protein sequence ID" value="PVV02228.1"/>
    <property type="molecule type" value="Genomic_DNA"/>
</dbReference>
<gene>
    <name evidence="4" type="ORF">BB560_003325</name>
</gene>
<dbReference type="AlphaFoldDB" id="A0A2T9ZCA5"/>
<dbReference type="GO" id="GO:0005634">
    <property type="term" value="C:nucleus"/>
    <property type="evidence" value="ECO:0007669"/>
    <property type="project" value="TreeGrafter"/>
</dbReference>
<comment type="similarity">
    <text evidence="3">Belongs to the PSMG2 family.</text>
</comment>
<dbReference type="STRING" id="133381.A0A2T9ZCA5"/>
<evidence type="ECO:0000256" key="2">
    <source>
        <dbReference type="ARBA" id="ARBA00023186"/>
    </source>
</evidence>
<dbReference type="PANTHER" id="PTHR12970:SF1">
    <property type="entry name" value="PROTEASOME ASSEMBLY CHAPERONE 2"/>
    <property type="match status" value="1"/>
</dbReference>
<organism evidence="4 5">
    <name type="scientific">Smittium megazygosporum</name>
    <dbReference type="NCBI Taxonomy" id="133381"/>
    <lineage>
        <taxon>Eukaryota</taxon>
        <taxon>Fungi</taxon>
        <taxon>Fungi incertae sedis</taxon>
        <taxon>Zoopagomycota</taxon>
        <taxon>Kickxellomycotina</taxon>
        <taxon>Harpellomycetes</taxon>
        <taxon>Harpellales</taxon>
        <taxon>Legeriomycetaceae</taxon>
        <taxon>Smittium</taxon>
    </lineage>
</organism>
<evidence type="ECO:0000256" key="1">
    <source>
        <dbReference type="ARBA" id="ARBA00019186"/>
    </source>
</evidence>
<dbReference type="PANTHER" id="PTHR12970">
    <property type="entry name" value="PROTEASOME ASSEMBLY CHAPERONE 2"/>
    <property type="match status" value="1"/>
</dbReference>
<dbReference type="InterPro" id="IPR016562">
    <property type="entry name" value="Proteasome_assmbl_chp_2_euk"/>
</dbReference>
<dbReference type="InterPro" id="IPR019151">
    <property type="entry name" value="Proteasome_assmbl_chaperone_2"/>
</dbReference>
<evidence type="ECO:0000313" key="5">
    <source>
        <dbReference type="Proteomes" id="UP000245609"/>
    </source>
</evidence>
<protein>
    <recommendedName>
        <fullName evidence="1">Proteasome assembly chaperone 2</fullName>
    </recommendedName>
</protein>
<dbReference type="OrthoDB" id="10260712at2759"/>
<evidence type="ECO:0000256" key="3">
    <source>
        <dbReference type="ARBA" id="ARBA00025745"/>
    </source>
</evidence>
<keyword evidence="2" id="KW-0143">Chaperone</keyword>
<proteinExistence type="inferred from homology"/>
<evidence type="ECO:0000313" key="4">
    <source>
        <dbReference type="EMBL" id="PVV02228.1"/>
    </source>
</evidence>
<dbReference type="Proteomes" id="UP000245609">
    <property type="component" value="Unassembled WGS sequence"/>
</dbReference>
<dbReference type="GO" id="GO:0005829">
    <property type="term" value="C:cytosol"/>
    <property type="evidence" value="ECO:0007669"/>
    <property type="project" value="TreeGrafter"/>
</dbReference>
<name>A0A2T9ZCA5_9FUNG</name>
<sequence>MSAIDPVTGSRSFSFSFSFIGSIANWPTVSIGNVPQLAIDLVVSTAKLLRIGSIESPHVYSITGESSYEHCKEYPTAPIEGHRKQLALQILDFFKQNNFKNLIVLSSSNASFVDDSVLSGSRSTSFSVGLEHKSTFISYLESCGISNKALSFRENSKLASSDFSKLKISEELQSNINENPEFVESLNTNLTSNSILKQTLESVHDTGILKHLITCCINQHIPMDALVMFVNEGDNIPEAILFANLLNSALNILDISQAQSN</sequence>
<comment type="caution">
    <text evidence="4">The sequence shown here is derived from an EMBL/GenBank/DDBJ whole genome shotgun (WGS) entry which is preliminary data.</text>
</comment>
<reference evidence="4 5" key="1">
    <citation type="journal article" date="2018" name="MBio">
        <title>Comparative Genomics Reveals the Core Gene Toolbox for the Fungus-Insect Symbiosis.</title>
        <authorList>
            <person name="Wang Y."/>
            <person name="Stata M."/>
            <person name="Wang W."/>
            <person name="Stajich J.E."/>
            <person name="White M.M."/>
            <person name="Moncalvo J.M."/>
        </authorList>
    </citation>
    <scope>NUCLEOTIDE SEQUENCE [LARGE SCALE GENOMIC DNA]</scope>
    <source>
        <strain evidence="4 5">SC-DP-2</strain>
    </source>
</reference>
<dbReference type="Gene3D" id="3.40.50.10900">
    <property type="entry name" value="PAC-like subunit"/>
    <property type="match status" value="2"/>
</dbReference>